<organism evidence="2 3">
    <name type="scientific">Roseomonas mucosa</name>
    <dbReference type="NCBI Taxonomy" id="207340"/>
    <lineage>
        <taxon>Bacteria</taxon>
        <taxon>Pseudomonadati</taxon>
        <taxon>Pseudomonadota</taxon>
        <taxon>Alphaproteobacteria</taxon>
        <taxon>Acetobacterales</taxon>
        <taxon>Roseomonadaceae</taxon>
        <taxon>Roseomonas</taxon>
    </lineage>
</organism>
<name>A0A1S8D659_9PROT</name>
<keyword evidence="1" id="KW-0732">Signal</keyword>
<evidence type="ECO:0000313" key="2">
    <source>
        <dbReference type="EMBL" id="ONH83090.1"/>
    </source>
</evidence>
<reference evidence="2" key="1">
    <citation type="submission" date="2016-12" db="EMBL/GenBank/DDBJ databases">
        <title>Draft genome sequence of Roseomonas mucosa strain AU37, isolated from a peripheral intravenous catheter.</title>
        <authorList>
            <person name="Choudhury M.A."/>
            <person name="Sidjabat H.E."/>
            <person name="Wailan A.M."/>
            <person name="Zhang L."/>
            <person name="Marsh N.M."/>
            <person name="Rickard C.M."/>
            <person name="Davies M."/>
            <person name="Mcmillan D.J."/>
        </authorList>
    </citation>
    <scope>NUCLEOTIDE SEQUENCE [LARGE SCALE GENOMIC DNA]</scope>
    <source>
        <strain evidence="2">AU37</strain>
    </source>
</reference>
<evidence type="ECO:0000313" key="3">
    <source>
        <dbReference type="Proteomes" id="UP000054844"/>
    </source>
</evidence>
<dbReference type="Proteomes" id="UP000054844">
    <property type="component" value="Unassembled WGS sequence"/>
</dbReference>
<dbReference type="Pfam" id="PF06082">
    <property type="entry name" value="YjbH"/>
    <property type="match status" value="1"/>
</dbReference>
<dbReference type="AlphaFoldDB" id="A0A1S8D659"/>
<sequence>MRVFAAPEACSVSRLFVFLLLLLAATAAVAEEVPATGGDFGGMGLLETRNARFREDGVLEAGTSLRADRRFWFLGFQALPFLETTFRLSERLNGTTGRGTTTDRSFDMKLRLLRESAWLPAVAVGLQDMIGTGIYGGEYLVASKRWHGWDFSLGLGWGRLGSAGGIRNPLRRISGRFDERERDVGRGGTLRTDFFQGSDVAPFGGVEYSLPPLPTPWGAVEGLRAKLEWSGDELRDERGGYPGRTTGLRGRARSQLNGGLQWSNEWVDAGLAFVNGTDLLARLSLRLDPNRMPVIPLSAPPPVPGRAARSDGEEGLAPRVFAALDAAGFQPRAFALEGGEAWIAVSGGRFRTLPQVLARITRATEGLLPPEVLVLRLSWWLGGAEVARVLAPRDILADAARGHVSPEEAFAAVTMLPATGDPWSGESRAPPQRLSYGLEPRLGLILGDPTRSLRWQAAIAGTARLELGSGFALAGSVQQRLLGNIGGGLPSDSRLPHVRSDYARYAREGETSIPTLYAERIWNLAPDVFARGTAGWLEPMFGGVSGEVLYRPHDRSWAVGLDLNWVRQRDHDGMLGFRDYGVVTGQASLYADLPVWNLYGVLRAGRYLAGDWGGTVELGRRFANGLEVGGFATFTNVSFAKFGEGSFDKGLYVRIPFDLLGAQTRSTAQTVIRPVQRDGGQRLMVDNPLWGLTRDGRDEALARGIGGFAH</sequence>
<dbReference type="EMBL" id="LLWF02000032">
    <property type="protein sequence ID" value="ONH83090.1"/>
    <property type="molecule type" value="Genomic_DNA"/>
</dbReference>
<keyword evidence="3" id="KW-1185">Reference proteome</keyword>
<accession>A0A1S8D659</accession>
<evidence type="ECO:0008006" key="4">
    <source>
        <dbReference type="Google" id="ProtNLM"/>
    </source>
</evidence>
<comment type="caution">
    <text evidence="2">The sequence shown here is derived from an EMBL/GenBank/DDBJ whole genome shotgun (WGS) entry which is preliminary data.</text>
</comment>
<gene>
    <name evidence="2" type="ORF">APZ41_011345</name>
</gene>
<feature type="signal peptide" evidence="1">
    <location>
        <begin position="1"/>
        <end position="30"/>
    </location>
</feature>
<dbReference type="OrthoDB" id="19542at2"/>
<dbReference type="InterPro" id="IPR010344">
    <property type="entry name" value="YbjH"/>
</dbReference>
<evidence type="ECO:0000256" key="1">
    <source>
        <dbReference type="SAM" id="SignalP"/>
    </source>
</evidence>
<protein>
    <recommendedName>
        <fullName evidence="4">Bacterial lipoprotein (DUF940)</fullName>
    </recommendedName>
</protein>
<proteinExistence type="predicted"/>
<dbReference type="STRING" id="207340.APZ41_011345"/>
<feature type="chain" id="PRO_5010587107" description="Bacterial lipoprotein (DUF940)" evidence="1">
    <location>
        <begin position="31"/>
        <end position="710"/>
    </location>
</feature>